<gene>
    <name evidence="5" type="primary">Aste57867_14354</name>
    <name evidence="4" type="ORF">As57867_014300</name>
    <name evidence="5" type="ORF">ASTE57867_14354</name>
</gene>
<name>A0A485L1A4_9STRA</name>
<feature type="compositionally biased region" description="Polar residues" evidence="1">
    <location>
        <begin position="283"/>
        <end position="292"/>
    </location>
</feature>
<proteinExistence type="predicted"/>
<evidence type="ECO:0000313" key="5">
    <source>
        <dbReference type="EMBL" id="VFT91178.1"/>
    </source>
</evidence>
<feature type="region of interest" description="Disordered" evidence="1">
    <location>
        <begin position="279"/>
        <end position="301"/>
    </location>
</feature>
<feature type="transmembrane region" description="Helical" evidence="2">
    <location>
        <begin position="242"/>
        <end position="266"/>
    </location>
</feature>
<dbReference type="Proteomes" id="UP000332933">
    <property type="component" value="Unassembled WGS sequence"/>
</dbReference>
<evidence type="ECO:0000256" key="3">
    <source>
        <dbReference type="SAM" id="SignalP"/>
    </source>
</evidence>
<evidence type="ECO:0000256" key="1">
    <source>
        <dbReference type="SAM" id="MobiDB-lite"/>
    </source>
</evidence>
<keyword evidence="2" id="KW-1133">Transmembrane helix</keyword>
<evidence type="ECO:0000313" key="6">
    <source>
        <dbReference type="Proteomes" id="UP000332933"/>
    </source>
</evidence>
<protein>
    <submittedName>
        <fullName evidence="5">Aste57867_14354 protein</fullName>
    </submittedName>
</protein>
<accession>A0A485L1A4</accession>
<dbReference type="AlphaFoldDB" id="A0A485L1A4"/>
<keyword evidence="2" id="KW-0472">Membrane</keyword>
<feature type="signal peptide" evidence="3">
    <location>
        <begin position="1"/>
        <end position="16"/>
    </location>
</feature>
<evidence type="ECO:0000256" key="2">
    <source>
        <dbReference type="SAM" id="Phobius"/>
    </source>
</evidence>
<feature type="chain" id="PRO_5036116302" evidence="3">
    <location>
        <begin position="17"/>
        <end position="319"/>
    </location>
</feature>
<reference evidence="4" key="2">
    <citation type="submission" date="2019-06" db="EMBL/GenBank/DDBJ databases">
        <title>Genomics analysis of Aphanomyces spp. identifies a new class of oomycete effector associated with host adaptation.</title>
        <authorList>
            <person name="Gaulin E."/>
        </authorList>
    </citation>
    <scope>NUCLEOTIDE SEQUENCE</scope>
    <source>
        <strain evidence="4">CBS 578.67</strain>
    </source>
</reference>
<keyword evidence="2" id="KW-0812">Transmembrane</keyword>
<sequence length="319" mass="33461">MPFPLAVLFSVVHVLARPAICASVLDHCSMHAIASIVRAIAVNPSFPRCVGATATMNVTAAFLGHVLPTPTQFDQFRTTLACQVVFENFTRHVDVACGQTGNAAPPPFERVAGVMHGRWTDMEATTARPQPTAAAPCRFMISVEGDATFCVDVDDGRSVCAGLGHACPRKGAVATEASCAPHLPSFDQGVCRAREDAECRRVGSGVWGCAWPDGNKSTTHASVASSEIVHGKTETLRFNGQVAAVAVSIGTLLSLGLLLGIAYSCVHSGGNFAIDSSRRRTVDASQRPSQSGGPVPLSHRIDNDEHVGSGCSFLHACLA</sequence>
<dbReference type="EMBL" id="VJMH01005538">
    <property type="protein sequence ID" value="KAF0694830.1"/>
    <property type="molecule type" value="Genomic_DNA"/>
</dbReference>
<organism evidence="5 6">
    <name type="scientific">Aphanomyces stellatus</name>
    <dbReference type="NCBI Taxonomy" id="120398"/>
    <lineage>
        <taxon>Eukaryota</taxon>
        <taxon>Sar</taxon>
        <taxon>Stramenopiles</taxon>
        <taxon>Oomycota</taxon>
        <taxon>Saprolegniomycetes</taxon>
        <taxon>Saprolegniales</taxon>
        <taxon>Verrucalvaceae</taxon>
        <taxon>Aphanomyces</taxon>
    </lineage>
</organism>
<dbReference type="EMBL" id="CAADRA010005559">
    <property type="protein sequence ID" value="VFT91178.1"/>
    <property type="molecule type" value="Genomic_DNA"/>
</dbReference>
<keyword evidence="3" id="KW-0732">Signal</keyword>
<reference evidence="5 6" key="1">
    <citation type="submission" date="2019-03" db="EMBL/GenBank/DDBJ databases">
        <authorList>
            <person name="Gaulin E."/>
            <person name="Dumas B."/>
        </authorList>
    </citation>
    <scope>NUCLEOTIDE SEQUENCE [LARGE SCALE GENOMIC DNA]</scope>
    <source>
        <strain evidence="5">CBS 568.67</strain>
    </source>
</reference>
<evidence type="ECO:0000313" key="4">
    <source>
        <dbReference type="EMBL" id="KAF0694830.1"/>
    </source>
</evidence>
<keyword evidence="6" id="KW-1185">Reference proteome</keyword>